<name>A0A1B6EYT1_9HEMI</name>
<evidence type="ECO:0000313" key="2">
    <source>
        <dbReference type="EMBL" id="JAS43001.1"/>
    </source>
</evidence>
<evidence type="ECO:0000256" key="1">
    <source>
        <dbReference type="SAM" id="MobiDB-lite"/>
    </source>
</evidence>
<organism evidence="2">
    <name type="scientific">Cuerna arida</name>
    <dbReference type="NCBI Taxonomy" id="1464854"/>
    <lineage>
        <taxon>Eukaryota</taxon>
        <taxon>Metazoa</taxon>
        <taxon>Ecdysozoa</taxon>
        <taxon>Arthropoda</taxon>
        <taxon>Hexapoda</taxon>
        <taxon>Insecta</taxon>
        <taxon>Pterygota</taxon>
        <taxon>Neoptera</taxon>
        <taxon>Paraneoptera</taxon>
        <taxon>Hemiptera</taxon>
        <taxon>Auchenorrhyncha</taxon>
        <taxon>Membracoidea</taxon>
        <taxon>Cicadellidae</taxon>
        <taxon>Cicadellinae</taxon>
        <taxon>Proconiini</taxon>
        <taxon>Cuerna</taxon>
    </lineage>
</organism>
<dbReference type="EMBL" id="GECZ01026768">
    <property type="protein sequence ID" value="JAS43001.1"/>
    <property type="molecule type" value="Transcribed_RNA"/>
</dbReference>
<reference evidence="2" key="1">
    <citation type="submission" date="2015-11" db="EMBL/GenBank/DDBJ databases">
        <title>De novo transcriptome assembly of four potential Pierce s Disease insect vectors from Arizona vineyards.</title>
        <authorList>
            <person name="Tassone E.E."/>
        </authorList>
    </citation>
    <scope>NUCLEOTIDE SEQUENCE</scope>
</reference>
<dbReference type="AlphaFoldDB" id="A0A1B6EYT1"/>
<gene>
    <name evidence="2" type="ORF">g.25753</name>
</gene>
<proteinExistence type="predicted"/>
<sequence length="184" mass="21213">MPGKAQEEDEPVAIARAVRGRELRTMGIHGRDDPTAGEVYYGGFVDGKRYMVPDSNLEAMKDVINFKMRKRVSLRYKHQTSYDLGEYDHFNQMLKNLLSKFERIDSSISSSHGYSEDTELTLSHTKIEPSVHGIENGKDMRSFEHNKEENNKPLENRTLSNLEDDEEQQVEQDHPEDQPISLDK</sequence>
<feature type="region of interest" description="Disordered" evidence="1">
    <location>
        <begin position="130"/>
        <end position="184"/>
    </location>
</feature>
<feature type="compositionally biased region" description="Basic and acidic residues" evidence="1">
    <location>
        <begin position="130"/>
        <end position="155"/>
    </location>
</feature>
<accession>A0A1B6EYT1</accession>
<protein>
    <submittedName>
        <fullName evidence="2">Uncharacterized protein</fullName>
    </submittedName>
</protein>
<feature type="compositionally biased region" description="Basic and acidic residues" evidence="1">
    <location>
        <begin position="171"/>
        <end position="184"/>
    </location>
</feature>